<comment type="caution">
    <text evidence="2">The sequence shown here is derived from an EMBL/GenBank/DDBJ whole genome shotgun (WGS) entry which is preliminary data.</text>
</comment>
<dbReference type="Pfam" id="PF04940">
    <property type="entry name" value="BLUF"/>
    <property type="match status" value="1"/>
</dbReference>
<gene>
    <name evidence="2" type="ORF">LDX50_01695</name>
</gene>
<organism evidence="2 3">
    <name type="scientific">Fulvivirga sedimenti</name>
    <dbReference type="NCBI Taxonomy" id="2879465"/>
    <lineage>
        <taxon>Bacteria</taxon>
        <taxon>Pseudomonadati</taxon>
        <taxon>Bacteroidota</taxon>
        <taxon>Cytophagia</taxon>
        <taxon>Cytophagales</taxon>
        <taxon>Fulvivirgaceae</taxon>
        <taxon>Fulvivirga</taxon>
    </lineage>
</organism>
<dbReference type="InterPro" id="IPR036046">
    <property type="entry name" value="Acylphosphatase-like_dom_sf"/>
</dbReference>
<dbReference type="SMART" id="SM01034">
    <property type="entry name" value="BLUF"/>
    <property type="match status" value="1"/>
</dbReference>
<name>A0A9X1HLK3_9BACT</name>
<evidence type="ECO:0000259" key="1">
    <source>
        <dbReference type="PROSITE" id="PS50925"/>
    </source>
</evidence>
<protein>
    <submittedName>
        <fullName evidence="2">BLUF domain-containing protein</fullName>
    </submittedName>
</protein>
<dbReference type="EMBL" id="JAIXNE010000001">
    <property type="protein sequence ID" value="MCA6073556.1"/>
    <property type="molecule type" value="Genomic_DNA"/>
</dbReference>
<proteinExistence type="predicted"/>
<evidence type="ECO:0000313" key="3">
    <source>
        <dbReference type="Proteomes" id="UP001139409"/>
    </source>
</evidence>
<dbReference type="GO" id="GO:0071949">
    <property type="term" value="F:FAD binding"/>
    <property type="evidence" value="ECO:0007669"/>
    <property type="project" value="InterPro"/>
</dbReference>
<reference evidence="2" key="1">
    <citation type="submission" date="2021-09" db="EMBL/GenBank/DDBJ databases">
        <title>Fulvivirga sp. isolated from coastal sediment.</title>
        <authorList>
            <person name="Yu H."/>
        </authorList>
    </citation>
    <scope>NUCLEOTIDE SEQUENCE</scope>
    <source>
        <strain evidence="2">1062</strain>
    </source>
</reference>
<sequence length="142" mass="16506">MYVSYAVTPLTDAELELLLDTCRKNNELLGVTGMLMYIDGKFIQVLEGERDVINGLYDRIVTDKRHKKISKIIEGKSSKRNFPDWNMGFKSMSGRDFESLAGFNNIEDYFLAHEVDEDSHVTLIFLKLFYNKYFKTMDLIGR</sequence>
<evidence type="ECO:0000313" key="2">
    <source>
        <dbReference type="EMBL" id="MCA6073556.1"/>
    </source>
</evidence>
<accession>A0A9X1HLK3</accession>
<dbReference type="PROSITE" id="PS50925">
    <property type="entry name" value="BLUF"/>
    <property type="match status" value="1"/>
</dbReference>
<keyword evidence="3" id="KW-1185">Reference proteome</keyword>
<dbReference type="SUPFAM" id="SSF54975">
    <property type="entry name" value="Acylphosphatase/BLUF domain-like"/>
    <property type="match status" value="1"/>
</dbReference>
<dbReference type="GO" id="GO:0009882">
    <property type="term" value="F:blue light photoreceptor activity"/>
    <property type="evidence" value="ECO:0007669"/>
    <property type="project" value="InterPro"/>
</dbReference>
<dbReference type="AlphaFoldDB" id="A0A9X1HLK3"/>
<dbReference type="InterPro" id="IPR007024">
    <property type="entry name" value="BLUF_domain"/>
</dbReference>
<dbReference type="Gene3D" id="3.30.70.100">
    <property type="match status" value="1"/>
</dbReference>
<dbReference type="Proteomes" id="UP001139409">
    <property type="component" value="Unassembled WGS sequence"/>
</dbReference>
<feature type="domain" description="BLUF" evidence="1">
    <location>
        <begin position="1"/>
        <end position="88"/>
    </location>
</feature>